<evidence type="ECO:0000259" key="2">
    <source>
        <dbReference type="Pfam" id="PF21834"/>
    </source>
</evidence>
<name>A0A1M6SYW5_9PROT</name>
<dbReference type="EMBL" id="FQZF01000065">
    <property type="protein sequence ID" value="SHK49857.1"/>
    <property type="molecule type" value="Genomic_DNA"/>
</dbReference>
<keyword evidence="4" id="KW-1185">Reference proteome</keyword>
<sequence>MARYFFHTRDGRTPPDAEGSELPSLEAARVEAVRMSGELLKWHAETFWKEGEWSLEVTDDTGLTLFTLHFVAITAPAIRKRPDRPAS</sequence>
<protein>
    <recommendedName>
        <fullName evidence="2">DUF6894 domain-containing protein</fullName>
    </recommendedName>
</protein>
<reference evidence="3 4" key="1">
    <citation type="submission" date="2016-11" db="EMBL/GenBank/DDBJ databases">
        <authorList>
            <person name="Jaros S."/>
            <person name="Januszkiewicz K."/>
            <person name="Wedrychowicz H."/>
        </authorList>
    </citation>
    <scope>NUCLEOTIDE SEQUENCE [LARGE SCALE GENOMIC DNA]</scope>
    <source>
        <strain evidence="3 4">DSM 14916</strain>
    </source>
</reference>
<evidence type="ECO:0000313" key="3">
    <source>
        <dbReference type="EMBL" id="SHK49857.1"/>
    </source>
</evidence>
<gene>
    <name evidence="3" type="ORF">SAMN02745194_05041</name>
</gene>
<dbReference type="RefSeq" id="WP_073140611.1">
    <property type="nucleotide sequence ID" value="NZ_FQZF01000065.1"/>
</dbReference>
<proteinExistence type="predicted"/>
<dbReference type="InterPro" id="IPR054189">
    <property type="entry name" value="DUF6894"/>
</dbReference>
<dbReference type="Pfam" id="PF21834">
    <property type="entry name" value="DUF6894"/>
    <property type="match status" value="1"/>
</dbReference>
<organism evidence="3 4">
    <name type="scientific">Muricoccus roseus</name>
    <dbReference type="NCBI Taxonomy" id="198092"/>
    <lineage>
        <taxon>Bacteria</taxon>
        <taxon>Pseudomonadati</taxon>
        <taxon>Pseudomonadota</taxon>
        <taxon>Alphaproteobacteria</taxon>
        <taxon>Acetobacterales</taxon>
        <taxon>Roseomonadaceae</taxon>
        <taxon>Muricoccus</taxon>
    </lineage>
</organism>
<dbReference type="AlphaFoldDB" id="A0A1M6SYW5"/>
<dbReference type="OrthoDB" id="7575967at2"/>
<evidence type="ECO:0000256" key="1">
    <source>
        <dbReference type="SAM" id="MobiDB-lite"/>
    </source>
</evidence>
<evidence type="ECO:0000313" key="4">
    <source>
        <dbReference type="Proteomes" id="UP000184387"/>
    </source>
</evidence>
<dbReference type="STRING" id="198092.SAMN02745194_05041"/>
<accession>A0A1M6SYW5</accession>
<feature type="domain" description="DUF6894" evidence="2">
    <location>
        <begin position="3"/>
        <end position="70"/>
    </location>
</feature>
<dbReference type="Proteomes" id="UP000184387">
    <property type="component" value="Unassembled WGS sequence"/>
</dbReference>
<feature type="region of interest" description="Disordered" evidence="1">
    <location>
        <begin position="1"/>
        <end position="21"/>
    </location>
</feature>